<sequence length="1727" mass="190411">MQGNQYTGYGVPYGGMNPQQTGFMQNQQTGYPGMQQGGMGMNNSNMGMRSQPTGMPSGMGRMQSQQTGMPSMGMQGMNTGGMQPMMTGMPQRPQQTGMSSFSGMNTGSGFSSSGMGMPSNPTGASGGQGNYSFLNAPPPQSSLGGGMGSRMTPQMTGYPGGGMGAMTAQPTGMPHDPRLQMMAASFMPSNVNQPFSPTGNMQFAHPLSQPLQQSFQSLLSNPSVATPKVPWTLSRQEKKDYDQIFRAWTGGEGGGFIDDEMAREVFGQAGLGREDLMKIWNLADINNRGKLNLPEFHVAMGLIYRALNGNQIPDTLPAELIPPSMRDIDSTVDFVKDLLRNDNSSRNTPDINLPGSYASRNNNNKDRDATNYKHDDTRTSGYKSSARHLDRRQVRYEGEDPSSELDSLKRDLEKSSAVLDRTADDFAKRTEENEQLEQELDDLKYRVRRVKDDIEYVSRGKRTPEKDEERRKLERELMYLMHERLPEVEKKIEDREERKRQEVREGIRARDKRNETYGRYDRYDGARRSSFDRDRERYRDEDRGQSRYDEREREGRDSRDRSRDRYDSVKTSAPATKNMSPEERAAFIRAQAQERLQARMRALGMAVPESEPSTPTVDKSVEERLEREKKEAEEKTKQAEKEQEEREAARKARLQQATGGGSATPTPSANGTKAPPAPVKSAMKKAPAPPPPKPRAAPAAVASPKPAASPVRSPAPKSTAEDEELRKQEEEHKRVMEERRARIQRMREEEEEAQRAEEEMLKRRQRAAASRKVESPAPVASVALAEAAPVPQRFAQEASKSPQPSNASTNPFHRLQNGGAAAASPPKNASSAGFNPFFRPPPQATSTPKAEESAPPQEDTPPPPPPPPPAPPAPVQAPVATRAPTRPPPAEEEWDVINEKDNDGDDSSDDDDYAGSRSMRDNLARALFGGGGSKPASKPASPAPTVNKASLAKLGGGDPGSRGALFASIQGGVPRLRHTATVDKSAPPVSGRVIGDAAPPSHISDAPREHAAPQASPPQAPREEEDNSATQRSANRQSVDWYAGLAADADRSVAEPSGMASVVEAEEPVEDSKAHGTAHPAKSAEDDETSEFDMTTTLRVRSLYPYEGQRDVDLSFKENMILMAHPAKDPESPWWYGMLLQGGKSGWFPNSYVQEIKVQQAKALFPYAGSTDEELPFAEGDILSIVDSGDADWWKAEKNGVIFIVPAAYLELTTRQATRRKTACCHLTTTISQKKPLVGGPERDAERERREQERLRIIESAGLHLKKEEPIPHARPKRRPPPAAPVNKRASIASTSAQSTSSLALPQTRPKHDRNFSRDSMTSLGPDAYDRYEAYLEKAKNIPVGRTRSHSDARPASGAIDKAGSLQIGSPSSSTFTLGSFTKESKLAGFMSKLSTPATPERRTTTAISGPISIVRVDDGQEDAPSHGMGPTWSSLVDAELLANIDDKERKRQEAMFEFIVTENAYVRDLQLVVEVFYAPLMSMLEESVTSAIFGNLEDILLFNTGLLSSLEDRQKACRLYIDRISDILSVQLPNVVIYKEYCLNQGQAISRLQTLREQDATVAQHLQIMKYGEEPEELVQLDAALMSTERVLGEVNESVRQAENLERLRVLSEDLWIGGEGRLDLTQNTAYMGPRRLLKEGTVFKAKSGRKLQLVLCNDIIVLLDARNLYRMPIPLHEARAKEGSSRDGTAFTITQDYKRHGDTIALNNDYLFAKPNDLRAQDKLG</sequence>
<reference evidence="1" key="1">
    <citation type="submission" date="2023-04" db="EMBL/GenBank/DDBJ databases">
        <title>Draft Genome sequencing of Naganishia species isolated from polar environments using Oxford Nanopore Technology.</title>
        <authorList>
            <person name="Leo P."/>
            <person name="Venkateswaran K."/>
        </authorList>
    </citation>
    <scope>NUCLEOTIDE SEQUENCE</scope>
    <source>
        <strain evidence="1">MNA-CCFEE 5262</strain>
    </source>
</reference>
<accession>A0ACC2VYB5</accession>
<dbReference type="Proteomes" id="UP001230649">
    <property type="component" value="Unassembled WGS sequence"/>
</dbReference>
<name>A0ACC2VYB5_9TREE</name>
<evidence type="ECO:0000313" key="1">
    <source>
        <dbReference type="EMBL" id="KAJ9104173.1"/>
    </source>
</evidence>
<protein>
    <submittedName>
        <fullName evidence="1">Uncharacterized protein</fullName>
    </submittedName>
</protein>
<organism evidence="1 2">
    <name type="scientific">Naganishia adeliensis</name>
    <dbReference type="NCBI Taxonomy" id="92952"/>
    <lineage>
        <taxon>Eukaryota</taxon>
        <taxon>Fungi</taxon>
        <taxon>Dikarya</taxon>
        <taxon>Basidiomycota</taxon>
        <taxon>Agaricomycotina</taxon>
        <taxon>Tremellomycetes</taxon>
        <taxon>Filobasidiales</taxon>
        <taxon>Filobasidiaceae</taxon>
        <taxon>Naganishia</taxon>
    </lineage>
</organism>
<proteinExistence type="predicted"/>
<comment type="caution">
    <text evidence="1">The sequence shown here is derived from an EMBL/GenBank/DDBJ whole genome shotgun (WGS) entry which is preliminary data.</text>
</comment>
<keyword evidence="2" id="KW-1185">Reference proteome</keyword>
<evidence type="ECO:0000313" key="2">
    <source>
        <dbReference type="Proteomes" id="UP001230649"/>
    </source>
</evidence>
<dbReference type="EMBL" id="JASBWS010000055">
    <property type="protein sequence ID" value="KAJ9104173.1"/>
    <property type="molecule type" value="Genomic_DNA"/>
</dbReference>
<gene>
    <name evidence="1" type="ORF">QFC20_004610</name>
</gene>